<dbReference type="CDD" id="cd03443">
    <property type="entry name" value="PaaI_thioesterase"/>
    <property type="match status" value="1"/>
</dbReference>
<gene>
    <name evidence="4" type="ORF">MUO15_18200</name>
</gene>
<evidence type="ECO:0000256" key="1">
    <source>
        <dbReference type="ARBA" id="ARBA00008324"/>
    </source>
</evidence>
<sequence>MTTKVIDEVRESFESSPFFSHIGFEILNFEEGNVYLKLPIKEQLLNVNGTLHGGVHATMLDLILGMAIRSTTKTRCTTINLNVNYLAPSSSGDVFAKGRILQQGYRTVTAEGELYDPEEKMLAKGVGTFKLIRD</sequence>
<dbReference type="InterPro" id="IPR029069">
    <property type="entry name" value="HotDog_dom_sf"/>
</dbReference>
<feature type="domain" description="Thioesterase" evidence="3">
    <location>
        <begin position="48"/>
        <end position="120"/>
    </location>
</feature>
<dbReference type="InterPro" id="IPR006683">
    <property type="entry name" value="Thioestr_dom"/>
</dbReference>
<reference evidence="4" key="1">
    <citation type="submission" date="2022-04" db="EMBL/GenBank/DDBJ databases">
        <title>Halobacillus sp. isolated from saltern.</title>
        <authorList>
            <person name="Won M."/>
            <person name="Lee C.-M."/>
            <person name="Woen H.-Y."/>
            <person name="Kwon S.-W."/>
        </authorList>
    </citation>
    <scope>NUCLEOTIDE SEQUENCE</scope>
    <source>
        <strain evidence="4">SSHM10-5</strain>
    </source>
</reference>
<dbReference type="InterPro" id="IPR039298">
    <property type="entry name" value="ACOT13"/>
</dbReference>
<dbReference type="RefSeq" id="WP_245031540.1">
    <property type="nucleotide sequence ID" value="NZ_CP095075.1"/>
</dbReference>
<proteinExistence type="inferred from homology"/>
<dbReference type="InterPro" id="IPR003736">
    <property type="entry name" value="PAAI_dom"/>
</dbReference>
<dbReference type="Proteomes" id="UP000830326">
    <property type="component" value="Chromosome"/>
</dbReference>
<evidence type="ECO:0000313" key="5">
    <source>
        <dbReference type="Proteomes" id="UP000830326"/>
    </source>
</evidence>
<dbReference type="EMBL" id="CP095075">
    <property type="protein sequence ID" value="UOR11499.1"/>
    <property type="molecule type" value="Genomic_DNA"/>
</dbReference>
<name>A0ABY4H9F3_9BACI</name>
<organism evidence="4 5">
    <name type="scientific">Halobacillus amylolyticus</name>
    <dbReference type="NCBI Taxonomy" id="2932259"/>
    <lineage>
        <taxon>Bacteria</taxon>
        <taxon>Bacillati</taxon>
        <taxon>Bacillota</taxon>
        <taxon>Bacilli</taxon>
        <taxon>Bacillales</taxon>
        <taxon>Bacillaceae</taxon>
        <taxon>Halobacillus</taxon>
    </lineage>
</organism>
<keyword evidence="5" id="KW-1185">Reference proteome</keyword>
<protein>
    <submittedName>
        <fullName evidence="4">PaaI family thioesterase</fullName>
    </submittedName>
</protein>
<keyword evidence="2" id="KW-0378">Hydrolase</keyword>
<evidence type="ECO:0000313" key="4">
    <source>
        <dbReference type="EMBL" id="UOR11499.1"/>
    </source>
</evidence>
<dbReference type="PANTHER" id="PTHR21660:SF1">
    <property type="entry name" value="ACYL-COENZYME A THIOESTERASE 13"/>
    <property type="match status" value="1"/>
</dbReference>
<dbReference type="Pfam" id="PF03061">
    <property type="entry name" value="4HBT"/>
    <property type="match status" value="1"/>
</dbReference>
<dbReference type="Gene3D" id="3.10.129.10">
    <property type="entry name" value="Hotdog Thioesterase"/>
    <property type="match status" value="1"/>
</dbReference>
<comment type="similarity">
    <text evidence="1">Belongs to the thioesterase PaaI family.</text>
</comment>
<accession>A0ABY4H9F3</accession>
<evidence type="ECO:0000256" key="2">
    <source>
        <dbReference type="ARBA" id="ARBA00022801"/>
    </source>
</evidence>
<dbReference type="NCBIfam" id="TIGR00369">
    <property type="entry name" value="unchar_dom_1"/>
    <property type="match status" value="1"/>
</dbReference>
<dbReference type="PANTHER" id="PTHR21660">
    <property type="entry name" value="THIOESTERASE SUPERFAMILY MEMBER-RELATED"/>
    <property type="match status" value="1"/>
</dbReference>
<evidence type="ECO:0000259" key="3">
    <source>
        <dbReference type="Pfam" id="PF03061"/>
    </source>
</evidence>
<dbReference type="SUPFAM" id="SSF54637">
    <property type="entry name" value="Thioesterase/thiol ester dehydrase-isomerase"/>
    <property type="match status" value="1"/>
</dbReference>